<geneLocation type="plasmid" evidence="2">
    <name>pne1b</name>
</geneLocation>
<organism evidence="1 2">
    <name type="scientific">Pantoea cypripedii</name>
    <name type="common">Pectobacterium cypripedii</name>
    <name type="synonym">Erwinia cypripedii</name>
    <dbReference type="NCBI Taxonomy" id="55209"/>
    <lineage>
        <taxon>Bacteria</taxon>
        <taxon>Pseudomonadati</taxon>
        <taxon>Pseudomonadota</taxon>
        <taxon>Gammaproteobacteria</taxon>
        <taxon>Enterobacterales</taxon>
        <taxon>Erwiniaceae</taxon>
        <taxon>Pantoea</taxon>
    </lineage>
</organism>
<dbReference type="AlphaFoldDB" id="A0A6B9G5N8"/>
<proteinExistence type="predicted"/>
<accession>A0A6B9G5N8</accession>
<reference evidence="1 2" key="1">
    <citation type="submission" date="2017-11" db="EMBL/GenBank/DDBJ databases">
        <title>Genome sequence of Pantoea cypripedii NE1.</title>
        <authorList>
            <person name="Nascimento F.X."/>
        </authorList>
    </citation>
    <scope>NUCLEOTIDE SEQUENCE [LARGE SCALE GENOMIC DNA]</scope>
    <source>
        <strain evidence="1 2">NE1</strain>
        <plasmid evidence="2">pne1b</plasmid>
    </source>
</reference>
<protein>
    <submittedName>
        <fullName evidence="1">Uncharacterized protein</fullName>
    </submittedName>
</protein>
<gene>
    <name evidence="1" type="ORF">CUN67_24375</name>
</gene>
<evidence type="ECO:0000313" key="2">
    <source>
        <dbReference type="Proteomes" id="UP000502005"/>
    </source>
</evidence>
<evidence type="ECO:0000313" key="1">
    <source>
        <dbReference type="EMBL" id="QGY32132.1"/>
    </source>
</evidence>
<dbReference type="Proteomes" id="UP000502005">
    <property type="component" value="Plasmid pNE1B"/>
</dbReference>
<keyword evidence="1" id="KW-0614">Plasmid</keyword>
<dbReference type="RefSeq" id="WP_208718028.1">
    <property type="nucleotide sequence ID" value="NZ_CP024770.1"/>
</dbReference>
<dbReference type="EMBL" id="CP024770">
    <property type="protein sequence ID" value="QGY32132.1"/>
    <property type="molecule type" value="Genomic_DNA"/>
</dbReference>
<name>A0A6B9G5N8_PANCY</name>
<sequence length="124" mass="14078">MKLPDALAALDWVRVQESRSDRLLLEISGKKAWCASYPQGVCLAIDTGVESGDIDWLHSMCLWFAAERNCADDALLIEQENLVLIRRYDADLDGTLWEASLQQQLMVVDWLIQNHSSTELPARF</sequence>